<reference evidence="1 2" key="1">
    <citation type="submission" date="2021-04" db="EMBL/GenBank/DDBJ databases">
        <authorList>
            <person name="Bliznina A."/>
        </authorList>
    </citation>
    <scope>NUCLEOTIDE SEQUENCE [LARGE SCALE GENOMIC DNA]</scope>
</reference>
<accession>A0ABN7SSA3</accession>
<evidence type="ECO:0000313" key="1">
    <source>
        <dbReference type="EMBL" id="CAG5106465.1"/>
    </source>
</evidence>
<dbReference type="Proteomes" id="UP001158576">
    <property type="component" value="Chromosome 1"/>
</dbReference>
<protein>
    <submittedName>
        <fullName evidence="1">Oidioi.mRNA.OKI2018_I69.chr1.g2855.t1.cds</fullName>
    </submittedName>
</protein>
<name>A0ABN7SSA3_OIKDI</name>
<proteinExistence type="predicted"/>
<keyword evidence="2" id="KW-1185">Reference proteome</keyword>
<sequence>MPYSPTPPIWILCVKDHRNLQGEELYDYMREFWLGAQELYPTRQVIMITNRKSHCYLWYPHRQISQIATIQNSTGK</sequence>
<organism evidence="1 2">
    <name type="scientific">Oikopleura dioica</name>
    <name type="common">Tunicate</name>
    <dbReference type="NCBI Taxonomy" id="34765"/>
    <lineage>
        <taxon>Eukaryota</taxon>
        <taxon>Metazoa</taxon>
        <taxon>Chordata</taxon>
        <taxon>Tunicata</taxon>
        <taxon>Appendicularia</taxon>
        <taxon>Copelata</taxon>
        <taxon>Oikopleuridae</taxon>
        <taxon>Oikopleura</taxon>
    </lineage>
</organism>
<evidence type="ECO:0000313" key="2">
    <source>
        <dbReference type="Proteomes" id="UP001158576"/>
    </source>
</evidence>
<dbReference type="EMBL" id="OU015566">
    <property type="protein sequence ID" value="CAG5106465.1"/>
    <property type="molecule type" value="Genomic_DNA"/>
</dbReference>
<gene>
    <name evidence="1" type="ORF">OKIOD_LOCUS11620</name>
</gene>